<sequence>MHSSMRAVQGVRTTIATAGLVSRISSTRPHYQRSAMALRDDISVDWGIFERKRVYDPASISRHIQRYFQVGAAEARRMACQYLDWRDAQRLNIGVHSLLKNSWNDREVRQAMTPVAKSPPGKRSYSTQDTRTADLKTDPYLHAMPLPFDWERFDQERGSSIFLSLEEVQDHFNVQGREAEEILCKYADWKEEKSHDIDVISLTKKSWNELETRQKMSDALDVRRNLEDLGHSGETTVDLKLAPAFSAPYFRPKELENVEGDFSACGPVLRTNLPIQVFERAMAWEQTRENSHPATPASGHHVITSPVANSPLGNRSYTTQATRAGSVKTDPFIPPELADFTTRFVHLGQPLATTNEDDILTAAPYACIGPLNDDGLITGIFSIPVDGQRGGEIADDCTESVVWEPKVRGVYYLGKDLQEAATREWILVEPRDRVDVIQLEDREDRENRGD</sequence>
<dbReference type="OrthoDB" id="3679482at2759"/>
<accession>A0A7C8IEM0</accession>
<name>A0A7C8IEM0_9PLEO</name>
<dbReference type="Proteomes" id="UP000481861">
    <property type="component" value="Unassembled WGS sequence"/>
</dbReference>
<reference evidence="2 3" key="1">
    <citation type="submission" date="2020-01" db="EMBL/GenBank/DDBJ databases">
        <authorList>
            <consortium name="DOE Joint Genome Institute"/>
            <person name="Haridas S."/>
            <person name="Albert R."/>
            <person name="Binder M."/>
            <person name="Bloem J."/>
            <person name="Labutti K."/>
            <person name="Salamov A."/>
            <person name="Andreopoulos B."/>
            <person name="Baker S.E."/>
            <person name="Barry K."/>
            <person name="Bills G."/>
            <person name="Bluhm B.H."/>
            <person name="Cannon C."/>
            <person name="Castanera R."/>
            <person name="Culley D.E."/>
            <person name="Daum C."/>
            <person name="Ezra D."/>
            <person name="Gonzalez J.B."/>
            <person name="Henrissat B."/>
            <person name="Kuo A."/>
            <person name="Liang C."/>
            <person name="Lipzen A."/>
            <person name="Lutzoni F."/>
            <person name="Magnuson J."/>
            <person name="Mondo S."/>
            <person name="Nolan M."/>
            <person name="Ohm R."/>
            <person name="Pangilinan J."/>
            <person name="Park H.-J.H."/>
            <person name="Ramirez L."/>
            <person name="Alfaro M."/>
            <person name="Sun H."/>
            <person name="Tritt A."/>
            <person name="Yoshinaga Y."/>
            <person name="Zwiers L.-H.L."/>
            <person name="Turgeon B.G."/>
            <person name="Goodwin S.B."/>
            <person name="Spatafora J.W."/>
            <person name="Crous P.W."/>
            <person name="Grigoriev I.V."/>
        </authorList>
    </citation>
    <scope>NUCLEOTIDE SEQUENCE [LARGE SCALE GENOMIC DNA]</scope>
    <source>
        <strain evidence="2 3">CBS 611.86</strain>
    </source>
</reference>
<dbReference type="AlphaFoldDB" id="A0A7C8IEM0"/>
<gene>
    <name evidence="2" type="ORF">BDV95DRAFT_378846</name>
</gene>
<organism evidence="2 3">
    <name type="scientific">Massariosphaeria phaeospora</name>
    <dbReference type="NCBI Taxonomy" id="100035"/>
    <lineage>
        <taxon>Eukaryota</taxon>
        <taxon>Fungi</taxon>
        <taxon>Dikarya</taxon>
        <taxon>Ascomycota</taxon>
        <taxon>Pezizomycotina</taxon>
        <taxon>Dothideomycetes</taxon>
        <taxon>Pleosporomycetidae</taxon>
        <taxon>Pleosporales</taxon>
        <taxon>Pleosporales incertae sedis</taxon>
        <taxon>Massariosphaeria</taxon>
    </lineage>
</organism>
<evidence type="ECO:0000256" key="1">
    <source>
        <dbReference type="SAM" id="MobiDB-lite"/>
    </source>
</evidence>
<keyword evidence="3" id="KW-1185">Reference proteome</keyword>
<feature type="region of interest" description="Disordered" evidence="1">
    <location>
        <begin position="290"/>
        <end position="312"/>
    </location>
</feature>
<comment type="caution">
    <text evidence="2">The sequence shown here is derived from an EMBL/GenBank/DDBJ whole genome shotgun (WGS) entry which is preliminary data.</text>
</comment>
<evidence type="ECO:0000313" key="2">
    <source>
        <dbReference type="EMBL" id="KAF2872230.1"/>
    </source>
</evidence>
<evidence type="ECO:0000313" key="3">
    <source>
        <dbReference type="Proteomes" id="UP000481861"/>
    </source>
</evidence>
<protein>
    <submittedName>
        <fullName evidence="2">Uncharacterized protein</fullName>
    </submittedName>
</protein>
<proteinExistence type="predicted"/>
<dbReference type="EMBL" id="JAADJZ010000009">
    <property type="protein sequence ID" value="KAF2872230.1"/>
    <property type="molecule type" value="Genomic_DNA"/>
</dbReference>